<feature type="domain" description="EAL" evidence="3">
    <location>
        <begin position="321"/>
        <end position="575"/>
    </location>
</feature>
<dbReference type="InterPro" id="IPR052155">
    <property type="entry name" value="Biofilm_reg_signaling"/>
</dbReference>
<dbReference type="Proteomes" id="UP000078543">
    <property type="component" value="Unassembled WGS sequence"/>
</dbReference>
<dbReference type="Gene3D" id="3.30.70.270">
    <property type="match status" value="1"/>
</dbReference>
<dbReference type="CDD" id="cd00130">
    <property type="entry name" value="PAS"/>
    <property type="match status" value="1"/>
</dbReference>
<feature type="domain" description="PAC" evidence="2">
    <location>
        <begin position="93"/>
        <end position="147"/>
    </location>
</feature>
<dbReference type="SUPFAM" id="SSF55785">
    <property type="entry name" value="PYP-like sensor domain (PAS domain)"/>
    <property type="match status" value="1"/>
</dbReference>
<reference evidence="5 6" key="1">
    <citation type="submission" date="2016-04" db="EMBL/GenBank/DDBJ databases">
        <title>Draft genome sequence of freshwater magnetotactic bacteria Magnetospirillum marisnigri SP-1 and Magnetospirillum moscoviense BB-1.</title>
        <authorList>
            <person name="Koziaeva V."/>
            <person name="Dziuba M.V."/>
            <person name="Ivanov T.M."/>
            <person name="Kuznetsov B."/>
            <person name="Grouzdev D.S."/>
        </authorList>
    </citation>
    <scope>NUCLEOTIDE SEQUENCE [LARGE SCALE GENOMIC DNA]</scope>
    <source>
        <strain evidence="5 6">BB-1</strain>
    </source>
</reference>
<dbReference type="NCBIfam" id="TIGR00229">
    <property type="entry name" value="sensory_box"/>
    <property type="match status" value="1"/>
</dbReference>
<dbReference type="SMART" id="SM00052">
    <property type="entry name" value="EAL"/>
    <property type="match status" value="1"/>
</dbReference>
<dbReference type="SUPFAM" id="SSF141868">
    <property type="entry name" value="EAL domain-like"/>
    <property type="match status" value="1"/>
</dbReference>
<dbReference type="AlphaFoldDB" id="A0A178MNX0"/>
<dbReference type="Pfam" id="PF13426">
    <property type="entry name" value="PAS_9"/>
    <property type="match status" value="1"/>
</dbReference>
<feature type="domain" description="GGDEF" evidence="4">
    <location>
        <begin position="179"/>
        <end position="312"/>
    </location>
</feature>
<dbReference type="SUPFAM" id="SSF55073">
    <property type="entry name" value="Nucleotide cyclase"/>
    <property type="match status" value="1"/>
</dbReference>
<organism evidence="5 6">
    <name type="scientific">Magnetospirillum moscoviense</name>
    <dbReference type="NCBI Taxonomy" id="1437059"/>
    <lineage>
        <taxon>Bacteria</taxon>
        <taxon>Pseudomonadati</taxon>
        <taxon>Pseudomonadota</taxon>
        <taxon>Alphaproteobacteria</taxon>
        <taxon>Rhodospirillales</taxon>
        <taxon>Rhodospirillaceae</taxon>
        <taxon>Magnetospirillum</taxon>
    </lineage>
</organism>
<evidence type="ECO:0000259" key="3">
    <source>
        <dbReference type="PROSITE" id="PS50883"/>
    </source>
</evidence>
<dbReference type="EMBL" id="LWQU01000143">
    <property type="protein sequence ID" value="OAN49828.1"/>
    <property type="molecule type" value="Genomic_DNA"/>
</dbReference>
<dbReference type="InterPro" id="IPR029787">
    <property type="entry name" value="Nucleotide_cyclase"/>
</dbReference>
<evidence type="ECO:0008006" key="7">
    <source>
        <dbReference type="Google" id="ProtNLM"/>
    </source>
</evidence>
<dbReference type="SMART" id="SM00267">
    <property type="entry name" value="GGDEF"/>
    <property type="match status" value="1"/>
</dbReference>
<dbReference type="NCBIfam" id="TIGR00254">
    <property type="entry name" value="GGDEF"/>
    <property type="match status" value="1"/>
</dbReference>
<dbReference type="InterPro" id="IPR000160">
    <property type="entry name" value="GGDEF_dom"/>
</dbReference>
<proteinExistence type="predicted"/>
<dbReference type="InterPro" id="IPR000700">
    <property type="entry name" value="PAS-assoc_C"/>
</dbReference>
<dbReference type="PANTHER" id="PTHR44757:SF2">
    <property type="entry name" value="BIOFILM ARCHITECTURE MAINTENANCE PROTEIN MBAA"/>
    <property type="match status" value="1"/>
</dbReference>
<dbReference type="InterPro" id="IPR000014">
    <property type="entry name" value="PAS"/>
</dbReference>
<comment type="caution">
    <text evidence="5">The sequence shown here is derived from an EMBL/GenBank/DDBJ whole genome shotgun (WGS) entry which is preliminary data.</text>
</comment>
<protein>
    <recommendedName>
        <fullName evidence="7">Signal transduction protein</fullName>
    </recommendedName>
</protein>
<evidence type="ECO:0000259" key="4">
    <source>
        <dbReference type="PROSITE" id="PS50887"/>
    </source>
</evidence>
<gene>
    <name evidence="5" type="ORF">A6A05_12950</name>
</gene>
<dbReference type="Gene3D" id="3.20.20.450">
    <property type="entry name" value="EAL domain"/>
    <property type="match status" value="1"/>
</dbReference>
<dbReference type="CDD" id="cd01949">
    <property type="entry name" value="GGDEF"/>
    <property type="match status" value="1"/>
</dbReference>
<dbReference type="InterPro" id="IPR035919">
    <property type="entry name" value="EAL_sf"/>
</dbReference>
<dbReference type="Pfam" id="PF00563">
    <property type="entry name" value="EAL"/>
    <property type="match status" value="1"/>
</dbReference>
<keyword evidence="6" id="KW-1185">Reference proteome</keyword>
<dbReference type="PROSITE" id="PS50113">
    <property type="entry name" value="PAC"/>
    <property type="match status" value="1"/>
</dbReference>
<evidence type="ECO:0000313" key="5">
    <source>
        <dbReference type="EMBL" id="OAN49828.1"/>
    </source>
</evidence>
<dbReference type="Gene3D" id="3.30.450.20">
    <property type="entry name" value="PAS domain"/>
    <property type="match status" value="1"/>
</dbReference>
<dbReference type="PROSITE" id="PS50883">
    <property type="entry name" value="EAL"/>
    <property type="match status" value="1"/>
</dbReference>
<dbReference type="RefSeq" id="WP_068501128.1">
    <property type="nucleotide sequence ID" value="NZ_LWQU01000143.1"/>
</dbReference>
<accession>A0A178MNX0</accession>
<dbReference type="PANTHER" id="PTHR44757">
    <property type="entry name" value="DIGUANYLATE CYCLASE DGCP"/>
    <property type="match status" value="1"/>
</dbReference>
<evidence type="ECO:0000259" key="1">
    <source>
        <dbReference type="PROSITE" id="PS50112"/>
    </source>
</evidence>
<evidence type="ECO:0000259" key="2">
    <source>
        <dbReference type="PROSITE" id="PS50113"/>
    </source>
</evidence>
<dbReference type="InterPro" id="IPR035965">
    <property type="entry name" value="PAS-like_dom_sf"/>
</dbReference>
<dbReference type="InterPro" id="IPR001633">
    <property type="entry name" value="EAL_dom"/>
</dbReference>
<sequence>MVSSGDDILSRRIAELERENAELRAYAAAIDLGGDSVAVADADHRIVSVNAGFTRATGLTLAQVAGRAPGFLRAGLHPPEFFEEVCRTVARDGHWEGEVLNRRSSGEIFSEQMRITVLRDEAGKVSRHLYVARDVTEMREATEGLWRQKNYDPLTELPNRSLILDRLLQSLVVAGRENRRAALLFLGLDGFKTINDTLGHTIGDMVLKEVARRFQMALRRGDTLGRFGSDEFTVVLPGIDSVDQVETVVRALMECLHEPLVVEGHQILLSCSVGASLWPGDGEDVESLQRNATSALQQAKQSGRATYRFFTPDMDARAQARTRLAGELSDALAHEEFSLVYQPMIDVESGRVAGAEALLRWQNRYIGAVGPDQFVPLAEEMGMILPIGRWLLGAACREAAGWRDLELGPLKVAINVSARQVQQTDIAELVRAALAESGLAPELLTVEITESLILTSGAEVAAKLQRIRDMGAHIAVDDFGTGYASLSYLKQFPVDILKIDRTFVADALTNPDDARLIEAIIGLGHSLNMKVVGEGVESLDQMVFLAERGCDLVQGYRFSPPLAADRFREFVKGHR</sequence>
<dbReference type="PROSITE" id="PS50887">
    <property type="entry name" value="GGDEF"/>
    <property type="match status" value="1"/>
</dbReference>
<dbReference type="InterPro" id="IPR043128">
    <property type="entry name" value="Rev_trsase/Diguanyl_cyclase"/>
</dbReference>
<dbReference type="PROSITE" id="PS50112">
    <property type="entry name" value="PAS"/>
    <property type="match status" value="1"/>
</dbReference>
<dbReference type="OrthoDB" id="9793210at2"/>
<name>A0A178MNX0_9PROT</name>
<dbReference type="STRING" id="1437059.A6A05_12950"/>
<evidence type="ECO:0000313" key="6">
    <source>
        <dbReference type="Proteomes" id="UP000078543"/>
    </source>
</evidence>
<dbReference type="Pfam" id="PF00990">
    <property type="entry name" value="GGDEF"/>
    <property type="match status" value="1"/>
</dbReference>
<feature type="domain" description="PAS" evidence="1">
    <location>
        <begin position="22"/>
        <end position="78"/>
    </location>
</feature>
<dbReference type="CDD" id="cd01948">
    <property type="entry name" value="EAL"/>
    <property type="match status" value="1"/>
</dbReference>